<evidence type="ECO:0000313" key="2">
    <source>
        <dbReference type="EMBL" id="KAJ0207032.1"/>
    </source>
</evidence>
<accession>A0A9R1XGF4</accession>
<protein>
    <submittedName>
        <fullName evidence="2">Uncharacterized protein</fullName>
    </submittedName>
</protein>
<organism evidence="2 3">
    <name type="scientific">Lactuca sativa</name>
    <name type="common">Garden lettuce</name>
    <dbReference type="NCBI Taxonomy" id="4236"/>
    <lineage>
        <taxon>Eukaryota</taxon>
        <taxon>Viridiplantae</taxon>
        <taxon>Streptophyta</taxon>
        <taxon>Embryophyta</taxon>
        <taxon>Tracheophyta</taxon>
        <taxon>Spermatophyta</taxon>
        <taxon>Magnoliopsida</taxon>
        <taxon>eudicotyledons</taxon>
        <taxon>Gunneridae</taxon>
        <taxon>Pentapetalae</taxon>
        <taxon>asterids</taxon>
        <taxon>campanulids</taxon>
        <taxon>Asterales</taxon>
        <taxon>Asteraceae</taxon>
        <taxon>Cichorioideae</taxon>
        <taxon>Cichorieae</taxon>
        <taxon>Lactucinae</taxon>
        <taxon>Lactuca</taxon>
    </lineage>
</organism>
<dbReference type="Proteomes" id="UP000235145">
    <property type="component" value="Unassembled WGS sequence"/>
</dbReference>
<dbReference type="EMBL" id="NBSK02000005">
    <property type="protein sequence ID" value="KAJ0207032.1"/>
    <property type="molecule type" value="Genomic_DNA"/>
</dbReference>
<keyword evidence="3" id="KW-1185">Reference proteome</keyword>
<feature type="region of interest" description="Disordered" evidence="1">
    <location>
        <begin position="1"/>
        <end position="21"/>
    </location>
</feature>
<sequence>MENGSNSKFRRQVVKNDSKPSQQLTIGVLWGFYWCMMLLTNHLSTVSFFYLIMNDTLLTNLFISPDIRNWIRNIEQHASDNVNKILVGNKL</sequence>
<dbReference type="AlphaFoldDB" id="A0A9R1XGF4"/>
<name>A0A9R1XGF4_LACSA</name>
<reference evidence="2 3" key="1">
    <citation type="journal article" date="2017" name="Nat. Commun.">
        <title>Genome assembly with in vitro proximity ligation data and whole-genome triplication in lettuce.</title>
        <authorList>
            <person name="Reyes-Chin-Wo S."/>
            <person name="Wang Z."/>
            <person name="Yang X."/>
            <person name="Kozik A."/>
            <person name="Arikit S."/>
            <person name="Song C."/>
            <person name="Xia L."/>
            <person name="Froenicke L."/>
            <person name="Lavelle D.O."/>
            <person name="Truco M.J."/>
            <person name="Xia R."/>
            <person name="Zhu S."/>
            <person name="Xu C."/>
            <person name="Xu H."/>
            <person name="Xu X."/>
            <person name="Cox K."/>
            <person name="Korf I."/>
            <person name="Meyers B.C."/>
            <person name="Michelmore R.W."/>
        </authorList>
    </citation>
    <scope>NUCLEOTIDE SEQUENCE [LARGE SCALE GENOMIC DNA]</scope>
    <source>
        <strain evidence="3">cv. Salinas</strain>
        <tissue evidence="2">Seedlings</tissue>
    </source>
</reference>
<comment type="caution">
    <text evidence="2">The sequence shown here is derived from an EMBL/GenBank/DDBJ whole genome shotgun (WGS) entry which is preliminary data.</text>
</comment>
<proteinExistence type="predicted"/>
<gene>
    <name evidence="2" type="ORF">LSAT_V11C500272220</name>
</gene>
<evidence type="ECO:0000256" key="1">
    <source>
        <dbReference type="SAM" id="MobiDB-lite"/>
    </source>
</evidence>
<evidence type="ECO:0000313" key="3">
    <source>
        <dbReference type="Proteomes" id="UP000235145"/>
    </source>
</evidence>